<evidence type="ECO:0000313" key="2">
    <source>
        <dbReference type="Proteomes" id="UP000515734"/>
    </source>
</evidence>
<dbReference type="EMBL" id="AP023287">
    <property type="protein sequence ID" value="BCI54373.1"/>
    <property type="molecule type" value="Genomic_DNA"/>
</dbReference>
<dbReference type="InterPro" id="IPR011335">
    <property type="entry name" value="Restrct_endonuc-II-like"/>
</dbReference>
<protein>
    <recommendedName>
        <fullName evidence="3">DUF559 domain-containing protein</fullName>
    </recommendedName>
</protein>
<dbReference type="Proteomes" id="UP000515734">
    <property type="component" value="Chromosome"/>
</dbReference>
<dbReference type="SUPFAM" id="SSF52980">
    <property type="entry name" value="Restriction endonuclease-like"/>
    <property type="match status" value="1"/>
</dbReference>
<accession>A0A6S6P3F7</accession>
<dbReference type="Gene3D" id="3.40.960.10">
    <property type="entry name" value="VSR Endonuclease"/>
    <property type="match status" value="1"/>
</dbReference>
<evidence type="ECO:0000313" key="1">
    <source>
        <dbReference type="EMBL" id="BCI54373.1"/>
    </source>
</evidence>
<sequence>MAAMDAAVQQLFDRQGGVATSGQILAVTSRYEFEAVIKRTAVERIWHGVYCLGEPTDELRLRGLDLSCGTTVAVCLGTAAALHGFDTEQPGDLHVLNPHGHQLRPVDGLVVHRRDGAPLVSAADRWATAPAWTAVEVARGLRRPRALATLDAALRSGTVSRGRLWRAAIEQAGRRGIVAVRDLLPLADPRAESPMESEARLAMIDGGLPLPELQFEVIDGNGELRRLDFAWPDHRVAVEYDGLDWHSDTEAMRADRRRQAALMDVGWVVIPIVFDDVRHRAWDFVARIDQQLRHARAA</sequence>
<dbReference type="AlphaFoldDB" id="A0A6S6P3F7"/>
<reference evidence="1 2" key="1">
    <citation type="submission" date="2020-07" db="EMBL/GenBank/DDBJ databases">
        <title>Complete genome sequence of Mycolicibacterium litorale like strain isolated from cardiac implantable electronic device infection.</title>
        <authorList>
            <person name="Fukano H."/>
            <person name="Miyama H."/>
            <person name="Hoshino Y."/>
        </authorList>
    </citation>
    <scope>NUCLEOTIDE SEQUENCE [LARGE SCALE GENOMIC DNA]</scope>
    <source>
        <strain evidence="1 2">NIIDNTM18</strain>
    </source>
</reference>
<name>A0A6S6P3F7_9MYCO</name>
<organism evidence="1 2">
    <name type="scientific">Mycolicibacterium litorale</name>
    <dbReference type="NCBI Taxonomy" id="758802"/>
    <lineage>
        <taxon>Bacteria</taxon>
        <taxon>Bacillati</taxon>
        <taxon>Actinomycetota</taxon>
        <taxon>Actinomycetes</taxon>
        <taxon>Mycobacteriales</taxon>
        <taxon>Mycobacteriaceae</taxon>
        <taxon>Mycolicibacterium</taxon>
    </lineage>
</organism>
<gene>
    <name evidence="1" type="ORF">NIIDNTM18_36510</name>
</gene>
<evidence type="ECO:0008006" key="3">
    <source>
        <dbReference type="Google" id="ProtNLM"/>
    </source>
</evidence>
<proteinExistence type="predicted"/>